<evidence type="ECO:0000259" key="5">
    <source>
        <dbReference type="Pfam" id="PF13458"/>
    </source>
</evidence>
<dbReference type="GO" id="GO:0006865">
    <property type="term" value="P:amino acid transport"/>
    <property type="evidence" value="ECO:0007669"/>
    <property type="project" value="UniProtKB-KW"/>
</dbReference>
<dbReference type="InterPro" id="IPR028082">
    <property type="entry name" value="Peripla_BP_I"/>
</dbReference>
<dbReference type="PANTHER" id="PTHR30483">
    <property type="entry name" value="LEUCINE-SPECIFIC-BINDING PROTEIN"/>
    <property type="match status" value="1"/>
</dbReference>
<dbReference type="KEGG" id="pars:DRW48_02160"/>
<accession>A0A344PGZ8</accession>
<dbReference type="SUPFAM" id="SSF53822">
    <property type="entry name" value="Periplasmic binding protein-like I"/>
    <property type="match status" value="1"/>
</dbReference>
<keyword evidence="2 4" id="KW-0732">Signal</keyword>
<gene>
    <name evidence="6" type="ORF">DRW48_02160</name>
</gene>
<keyword evidence="7" id="KW-1185">Reference proteome</keyword>
<dbReference type="CDD" id="cd06339">
    <property type="entry name" value="PBP1_YraM_LppC_lipoprotein-like"/>
    <property type="match status" value="1"/>
</dbReference>
<evidence type="ECO:0000256" key="1">
    <source>
        <dbReference type="ARBA" id="ARBA00010062"/>
    </source>
</evidence>
<evidence type="ECO:0000313" key="6">
    <source>
        <dbReference type="EMBL" id="AXC48653.1"/>
    </source>
</evidence>
<evidence type="ECO:0000256" key="3">
    <source>
        <dbReference type="ARBA" id="ARBA00022970"/>
    </source>
</evidence>
<keyword evidence="3" id="KW-0029">Amino-acid transport</keyword>
<dbReference type="InterPro" id="IPR051010">
    <property type="entry name" value="BCAA_transport"/>
</dbReference>
<dbReference type="Pfam" id="PF13458">
    <property type="entry name" value="Peripla_BP_6"/>
    <property type="match status" value="1"/>
</dbReference>
<sequence>MFQSLQAPPCNRRPALRPLRAALAGLAAAFLAACQPMGTGSSASGPATGQMIDPGQPIPVALLVPTGSGNADLEWLGRSLANAAKMAAADAQGANIDLRIYSTGSDASTAAARTGEAIRAGAKIVIGPLHAEAANAAGNVARGSNVNLLSFSNNSEVAGGNVFTLGTGFGNVADRLVSYGVRQGKRRYMVVAESDVAGQLGARAIEAAISRAGAMNMGKVSHEVSRAGVDSIVPSVAAAAQAGKIDAVFVTANQDAVLPYLADKLHAAGITPNQAQLMGLTRFDEPAMRLSLPGLQEGIFALPDTALRQQFEARYQAAYGERPHALAGLGYDGVSAIAALARTGRKDALTSTALTRNAGFAGVNGVFRLKGDGTTERGLAVATVRGGKVVILDPAPRSFGGFGS</sequence>
<dbReference type="RefSeq" id="WP_114074972.1">
    <property type="nucleotide sequence ID" value="NZ_CP030918.1"/>
</dbReference>
<proteinExistence type="inferred from homology"/>
<comment type="similarity">
    <text evidence="1">Belongs to the leucine-binding protein family.</text>
</comment>
<evidence type="ECO:0000313" key="7">
    <source>
        <dbReference type="Proteomes" id="UP000252023"/>
    </source>
</evidence>
<reference evidence="7" key="1">
    <citation type="submission" date="2018-07" db="EMBL/GenBank/DDBJ databases">
        <title>Genome sequencing of Paracoccus sp. SC2-6.</title>
        <authorList>
            <person name="Heo J."/>
            <person name="Kim S.-J."/>
            <person name="Kwon S.-W."/>
        </authorList>
    </citation>
    <scope>NUCLEOTIDE SEQUENCE [LARGE SCALE GENOMIC DNA]</scope>
    <source>
        <strain evidence="7">SC2-6</strain>
    </source>
</reference>
<feature type="domain" description="Leucine-binding protein" evidence="5">
    <location>
        <begin position="57"/>
        <end position="387"/>
    </location>
</feature>
<dbReference type="Proteomes" id="UP000252023">
    <property type="component" value="Chromosome"/>
</dbReference>
<evidence type="ECO:0000256" key="4">
    <source>
        <dbReference type="SAM" id="SignalP"/>
    </source>
</evidence>
<protein>
    <submittedName>
        <fullName evidence="6">Penicillin-binding protein activator</fullName>
    </submittedName>
</protein>
<evidence type="ECO:0000256" key="2">
    <source>
        <dbReference type="ARBA" id="ARBA00022729"/>
    </source>
</evidence>
<feature type="chain" id="PRO_5016724054" evidence="4">
    <location>
        <begin position="33"/>
        <end position="404"/>
    </location>
</feature>
<organism evidence="6 7">
    <name type="scientific">Paracoccus suum</name>
    <dbReference type="NCBI Taxonomy" id="2259340"/>
    <lineage>
        <taxon>Bacteria</taxon>
        <taxon>Pseudomonadati</taxon>
        <taxon>Pseudomonadota</taxon>
        <taxon>Alphaproteobacteria</taxon>
        <taxon>Rhodobacterales</taxon>
        <taxon>Paracoccaceae</taxon>
        <taxon>Paracoccus</taxon>
    </lineage>
</organism>
<dbReference type="PANTHER" id="PTHR30483:SF6">
    <property type="entry name" value="PERIPLASMIC BINDING PROTEIN OF ABC TRANSPORTER FOR NATURAL AMINO ACIDS"/>
    <property type="match status" value="1"/>
</dbReference>
<feature type="signal peptide" evidence="4">
    <location>
        <begin position="1"/>
        <end position="32"/>
    </location>
</feature>
<dbReference type="EMBL" id="CP030918">
    <property type="protein sequence ID" value="AXC48653.1"/>
    <property type="molecule type" value="Genomic_DNA"/>
</dbReference>
<name>A0A344PGZ8_9RHOB</name>
<dbReference type="OrthoDB" id="7210494at2"/>
<dbReference type="Gene3D" id="3.40.50.2300">
    <property type="match status" value="2"/>
</dbReference>
<keyword evidence="3" id="KW-0813">Transport</keyword>
<dbReference type="InterPro" id="IPR028081">
    <property type="entry name" value="Leu-bd"/>
</dbReference>
<dbReference type="AlphaFoldDB" id="A0A344PGZ8"/>